<dbReference type="Proteomes" id="UP000789706">
    <property type="component" value="Unassembled WGS sequence"/>
</dbReference>
<evidence type="ECO:0000313" key="1">
    <source>
        <dbReference type="EMBL" id="CAG8454858.1"/>
    </source>
</evidence>
<dbReference type="InterPro" id="IPR011009">
    <property type="entry name" value="Kinase-like_dom_sf"/>
</dbReference>
<protein>
    <submittedName>
        <fullName evidence="1">104_t:CDS:1</fullName>
    </submittedName>
</protein>
<name>A0A9N8YWV9_9GLOM</name>
<dbReference type="EMBL" id="CAJVPK010000127">
    <property type="protein sequence ID" value="CAG8454858.1"/>
    <property type="molecule type" value="Genomic_DNA"/>
</dbReference>
<proteinExistence type="predicted"/>
<reference evidence="1" key="1">
    <citation type="submission" date="2021-06" db="EMBL/GenBank/DDBJ databases">
        <authorList>
            <person name="Kallberg Y."/>
            <person name="Tangrot J."/>
            <person name="Rosling A."/>
        </authorList>
    </citation>
    <scope>NUCLEOTIDE SEQUENCE</scope>
    <source>
        <strain evidence="1">AZ414A</strain>
    </source>
</reference>
<comment type="caution">
    <text evidence="1">The sequence shown here is derived from an EMBL/GenBank/DDBJ whole genome shotgun (WGS) entry which is preliminary data.</text>
</comment>
<organism evidence="1 2">
    <name type="scientific">Diversispora eburnea</name>
    <dbReference type="NCBI Taxonomy" id="1213867"/>
    <lineage>
        <taxon>Eukaryota</taxon>
        <taxon>Fungi</taxon>
        <taxon>Fungi incertae sedis</taxon>
        <taxon>Mucoromycota</taxon>
        <taxon>Glomeromycotina</taxon>
        <taxon>Glomeromycetes</taxon>
        <taxon>Diversisporales</taxon>
        <taxon>Diversisporaceae</taxon>
        <taxon>Diversispora</taxon>
    </lineage>
</organism>
<accession>A0A9N8YWV9</accession>
<dbReference type="OrthoDB" id="2432957at2759"/>
<evidence type="ECO:0000313" key="2">
    <source>
        <dbReference type="Proteomes" id="UP000789706"/>
    </source>
</evidence>
<gene>
    <name evidence="1" type="ORF">DEBURN_LOCUS2357</name>
</gene>
<dbReference type="SUPFAM" id="SSF56112">
    <property type="entry name" value="Protein kinase-like (PK-like)"/>
    <property type="match status" value="1"/>
</dbReference>
<keyword evidence="2" id="KW-1185">Reference proteome</keyword>
<dbReference type="AlphaFoldDB" id="A0A9N8YWV9"/>
<sequence>MNEEFTLRIIDGFDVNPGCLKCRRKRINSTQFCGRCFATNSLIVNSGNINIDDFIKETHSPFKNLNVPFLEWAPYDEFTNIELIGIGGFSQIYKATWKKNDGINYILNGGTFDRSKNEIVLKVLKDSQNVDTEFLKEMLWSNTGATN</sequence>